<dbReference type="RefSeq" id="XP_064768865.1">
    <property type="nucleotide sequence ID" value="XM_064909653.1"/>
</dbReference>
<dbReference type="SUPFAM" id="SSF58038">
    <property type="entry name" value="SNARE fusion complex"/>
    <property type="match status" value="2"/>
</dbReference>
<dbReference type="InterPro" id="IPR000727">
    <property type="entry name" value="T_SNARE_dom"/>
</dbReference>
<feature type="compositionally biased region" description="Polar residues" evidence="2">
    <location>
        <begin position="98"/>
        <end position="111"/>
    </location>
</feature>
<evidence type="ECO:0000256" key="2">
    <source>
        <dbReference type="SAM" id="MobiDB-lite"/>
    </source>
</evidence>
<feature type="compositionally biased region" description="Low complexity" evidence="2">
    <location>
        <begin position="113"/>
        <end position="138"/>
    </location>
</feature>
<feature type="compositionally biased region" description="Low complexity" evidence="2">
    <location>
        <begin position="225"/>
        <end position="238"/>
    </location>
</feature>
<feature type="compositionally biased region" description="Low complexity" evidence="2">
    <location>
        <begin position="69"/>
        <end position="83"/>
    </location>
</feature>
<dbReference type="PROSITE" id="PS50192">
    <property type="entry name" value="T_SNARE"/>
    <property type="match status" value="1"/>
</dbReference>
<evidence type="ECO:0000259" key="3">
    <source>
        <dbReference type="PROSITE" id="PS50192"/>
    </source>
</evidence>
<feature type="region of interest" description="Disordered" evidence="2">
    <location>
        <begin position="355"/>
        <end position="402"/>
    </location>
</feature>
<evidence type="ECO:0000256" key="1">
    <source>
        <dbReference type="ARBA" id="ARBA00009480"/>
    </source>
</evidence>
<feature type="compositionally biased region" description="Low complexity" evidence="2">
    <location>
        <begin position="188"/>
        <end position="197"/>
    </location>
</feature>
<feature type="compositionally biased region" description="Basic and acidic residues" evidence="2">
    <location>
        <begin position="160"/>
        <end position="173"/>
    </location>
</feature>
<dbReference type="PANTHER" id="PTHR19305">
    <property type="entry name" value="SYNAPTOSOMAL ASSOCIATED PROTEIN"/>
    <property type="match status" value="1"/>
</dbReference>
<comment type="similarity">
    <text evidence="1">Belongs to the SNAP-25 family.</text>
</comment>
<dbReference type="Gene3D" id="1.20.5.110">
    <property type="match status" value="2"/>
</dbReference>
<protein>
    <recommendedName>
        <fullName evidence="3">t-SNARE coiled-coil homology domain-containing protein</fullName>
    </recommendedName>
</protein>
<proteinExistence type="inferred from homology"/>
<sequence>MKKFIGRAKRDSTVSPPSQISAPEPDTASSYTTAASAPVPRSVNAHNPYAQADEYSSSASDGDYNPYASSYSSRSVNESSYVNPYESAQPRTNPYDVSRSSAAYQTSQLPPRSSGSSQTSYSASSSYGGNAYGASESATTARSGYTAKQPEDDTVSIADSTRRELFRGVDNGRQKPRTLANYPSKSPTQTQIQTQTQMYIEPESSTYDPSIMETEAERAARYGETPSATTSGANSSSTVDFDDLREQDEQREVESLRKQIREVKIDSLSTAQRALLTAEEAEASAIRTMERLDDQRSRLGSIDNSLSVSGSQIQIGDSHVNELRTINRSMFAVHVSKPWSSQRRLQERDQKIRDSFASQQQARDLNNSQQAQSRARLNDAKSAQFRRAPQRQQGQQRTTTASRYQFEPDDEDFELENDIESTLDSVGAASSRLNAIASTIGSELDSQISYIERLGDKSTKVESDINLTTVKLSRIH</sequence>
<feature type="region of interest" description="Disordered" evidence="2">
    <location>
        <begin position="1"/>
        <end position="249"/>
    </location>
</feature>
<dbReference type="EMBL" id="JBBJBU010000004">
    <property type="protein sequence ID" value="KAK7205832.1"/>
    <property type="molecule type" value="Genomic_DNA"/>
</dbReference>
<comment type="caution">
    <text evidence="4">The sequence shown here is derived from an EMBL/GenBank/DDBJ whole genome shotgun (WGS) entry which is preliminary data.</text>
</comment>
<dbReference type="SMART" id="SM00397">
    <property type="entry name" value="t_SNARE"/>
    <property type="match status" value="2"/>
</dbReference>
<feature type="compositionally biased region" description="Low complexity" evidence="2">
    <location>
        <begin position="27"/>
        <end position="37"/>
    </location>
</feature>
<dbReference type="Proteomes" id="UP001498771">
    <property type="component" value="Unassembled WGS sequence"/>
</dbReference>
<feature type="compositionally biased region" description="Low complexity" evidence="2">
    <location>
        <begin position="383"/>
        <end position="402"/>
    </location>
</feature>
<dbReference type="GeneID" id="90035165"/>
<gene>
    <name evidence="4" type="ORF">BZA70DRAFT_143491</name>
</gene>
<name>A0ABR1F7T8_9ASCO</name>
<evidence type="ECO:0000313" key="4">
    <source>
        <dbReference type="EMBL" id="KAK7205832.1"/>
    </source>
</evidence>
<evidence type="ECO:0000313" key="5">
    <source>
        <dbReference type="Proteomes" id="UP001498771"/>
    </source>
</evidence>
<dbReference type="PANTHER" id="PTHR19305:SF9">
    <property type="entry name" value="SYNAPTOSOMAL-ASSOCIATED PROTEIN 29"/>
    <property type="match status" value="1"/>
</dbReference>
<reference evidence="4 5" key="1">
    <citation type="submission" date="2024-03" db="EMBL/GenBank/DDBJ databases">
        <title>Genome-scale model development and genomic sequencing of the oleaginous clade Lipomyces.</title>
        <authorList>
            <consortium name="Lawrence Berkeley National Laboratory"/>
            <person name="Czajka J.J."/>
            <person name="Han Y."/>
            <person name="Kim J."/>
            <person name="Mondo S.J."/>
            <person name="Hofstad B.A."/>
            <person name="Robles A."/>
            <person name="Haridas S."/>
            <person name="Riley R."/>
            <person name="LaButti K."/>
            <person name="Pangilinan J."/>
            <person name="Andreopoulos W."/>
            <person name="Lipzen A."/>
            <person name="Yan J."/>
            <person name="Wang M."/>
            <person name="Ng V."/>
            <person name="Grigoriev I.V."/>
            <person name="Spatafora J.W."/>
            <person name="Magnuson J.K."/>
            <person name="Baker S.E."/>
            <person name="Pomraning K.R."/>
        </authorList>
    </citation>
    <scope>NUCLEOTIDE SEQUENCE [LARGE SCALE GENOMIC DNA]</scope>
    <source>
        <strain evidence="4 5">Phaff 52-87</strain>
    </source>
</reference>
<feature type="domain" description="T-SNARE coiled-coil homology" evidence="3">
    <location>
        <begin position="413"/>
        <end position="475"/>
    </location>
</feature>
<organism evidence="4 5">
    <name type="scientific">Myxozyma melibiosi</name>
    <dbReference type="NCBI Taxonomy" id="54550"/>
    <lineage>
        <taxon>Eukaryota</taxon>
        <taxon>Fungi</taxon>
        <taxon>Dikarya</taxon>
        <taxon>Ascomycota</taxon>
        <taxon>Saccharomycotina</taxon>
        <taxon>Lipomycetes</taxon>
        <taxon>Lipomycetales</taxon>
        <taxon>Lipomycetaceae</taxon>
        <taxon>Myxozyma</taxon>
    </lineage>
</organism>
<keyword evidence="5" id="KW-1185">Reference proteome</keyword>
<accession>A0ABR1F7T8</accession>
<feature type="compositionally biased region" description="Polar residues" evidence="2">
    <location>
        <begin position="356"/>
        <end position="375"/>
    </location>
</feature>